<dbReference type="KEGG" id="wso:WSWS_01019"/>
<dbReference type="Proteomes" id="UP000254912">
    <property type="component" value="Unassembled WGS sequence"/>
</dbReference>
<accession>A0A288Q9Q9</accession>
<name>A0A288Q9Q9_9LACO</name>
<dbReference type="RefSeq" id="WP_070230262.1">
    <property type="nucleotide sequence ID" value="NZ_BJYO01000002.1"/>
</dbReference>
<protein>
    <submittedName>
        <fullName evidence="1">Uncharacterized protein DUF3397</fullName>
    </submittedName>
</protein>
<dbReference type="GeneID" id="94546211"/>
<dbReference type="InterPro" id="IPR024515">
    <property type="entry name" value="DUF3397"/>
</dbReference>
<keyword evidence="2" id="KW-1185">Reference proteome</keyword>
<dbReference type="Pfam" id="PF11877">
    <property type="entry name" value="DUF3397"/>
    <property type="match status" value="1"/>
</dbReference>
<proteinExistence type="predicted"/>
<gene>
    <name evidence="1" type="ORF">DFP99_0648</name>
</gene>
<evidence type="ECO:0000313" key="2">
    <source>
        <dbReference type="Proteomes" id="UP000254912"/>
    </source>
</evidence>
<dbReference type="AlphaFoldDB" id="A0A288Q9Q9"/>
<dbReference type="EMBL" id="QRAS01000001">
    <property type="protein sequence ID" value="RDL12213.1"/>
    <property type="molecule type" value="Genomic_DNA"/>
</dbReference>
<comment type="caution">
    <text evidence="1">The sequence shown here is derived from an EMBL/GenBank/DDBJ whole genome shotgun (WGS) entry which is preliminary data.</text>
</comment>
<evidence type="ECO:0000313" key="1">
    <source>
        <dbReference type="EMBL" id="RDL12213.1"/>
    </source>
</evidence>
<reference evidence="1 2" key="1">
    <citation type="submission" date="2018-07" db="EMBL/GenBank/DDBJ databases">
        <title>Genomic Encyclopedia of Type Strains, Phase III (KMG-III): the genomes of soil and plant-associated and newly described type strains.</title>
        <authorList>
            <person name="Whitman W."/>
        </authorList>
    </citation>
    <scope>NUCLEOTIDE SEQUENCE [LARGE SCALE GENOMIC DNA]</scope>
    <source>
        <strain evidence="1 2">CECT 7031</strain>
    </source>
</reference>
<organism evidence="1 2">
    <name type="scientific">Weissella soli</name>
    <dbReference type="NCBI Taxonomy" id="155866"/>
    <lineage>
        <taxon>Bacteria</taxon>
        <taxon>Bacillati</taxon>
        <taxon>Bacillota</taxon>
        <taxon>Bacilli</taxon>
        <taxon>Lactobacillales</taxon>
        <taxon>Lactobacillaceae</taxon>
        <taxon>Weissella</taxon>
    </lineage>
</organism>
<sequence>MLTFVEWPYILAITLAVGVVIFALWHRITRIPGMRGVQPLDVMVLVLWWSMSALAFQTWMHAGIVNLWIMFFLWGMALILLQAFIGGHFEVRRFLKSWWIIIKWATVLAYLVVVILVLVINK</sequence>